<protein>
    <recommendedName>
        <fullName evidence="3">PknH-like protein</fullName>
    </recommendedName>
</protein>
<proteinExistence type="predicted"/>
<reference evidence="1 2" key="1">
    <citation type="submission" date="2019-07" db="EMBL/GenBank/DDBJ databases">
        <title>Genomic Encyclopedia of Type Strains, Phase IV (KMG-IV): sequencing the most valuable type-strain genomes for metagenomic binning, comparative biology and taxonomic classification.</title>
        <authorList>
            <person name="Goeker M."/>
        </authorList>
    </citation>
    <scope>NUCLEOTIDE SEQUENCE [LARGE SCALE GENOMIC DNA]</scope>
    <source>
        <strain evidence="1 2">DSM 44831</strain>
    </source>
</reference>
<organism evidence="1 2">
    <name type="scientific">Nocardia caishijiensis</name>
    <dbReference type="NCBI Taxonomy" id="184756"/>
    <lineage>
        <taxon>Bacteria</taxon>
        <taxon>Bacillati</taxon>
        <taxon>Actinomycetota</taxon>
        <taxon>Actinomycetes</taxon>
        <taxon>Mycobacteriales</taxon>
        <taxon>Nocardiaceae</taxon>
        <taxon>Nocardia</taxon>
    </lineage>
</organism>
<evidence type="ECO:0008006" key="3">
    <source>
        <dbReference type="Google" id="ProtNLM"/>
    </source>
</evidence>
<dbReference type="EMBL" id="VMSD01000003">
    <property type="protein sequence ID" value="KAF0847635.1"/>
    <property type="molecule type" value="Genomic_DNA"/>
</dbReference>
<evidence type="ECO:0000313" key="2">
    <source>
        <dbReference type="Proteomes" id="UP000798951"/>
    </source>
</evidence>
<accession>A0ABQ6YPC1</accession>
<dbReference type="Proteomes" id="UP000798951">
    <property type="component" value="Unassembled WGS sequence"/>
</dbReference>
<gene>
    <name evidence="1" type="ORF">FNL39_103537</name>
</gene>
<evidence type="ECO:0000313" key="1">
    <source>
        <dbReference type="EMBL" id="KAF0847635.1"/>
    </source>
</evidence>
<comment type="caution">
    <text evidence="1">The sequence shown here is derived from an EMBL/GenBank/DDBJ whole genome shotgun (WGS) entry which is preliminary data.</text>
</comment>
<sequence length="257" mass="26429">MARETRSRRCGTVKGVNVARTSLSRAVAATAGRRRVAACAVVMAGALTGCGEPVSGIPIAESATSMHHVDAAPADLLPAPHQFPAAYPAVVLPPQAAVAAAEDLDGVGMGATVSPVECTPPEAELGAEPPAVAVGTDEASRASLTVELSRTTELLARVRDRLRACEQIRVRRAGAGTTVTTEVSAHVPAGADEAMTLRRRVIPDVGGVGLTQTMYTSVGRVGDIRITVTSMTFGAAEPDKAAVDQLFSTTVSTVRTH</sequence>
<name>A0ABQ6YPC1_9NOCA</name>
<keyword evidence="2" id="KW-1185">Reference proteome</keyword>